<organism evidence="7 8">
    <name type="scientific">Chrysochromulina tobinii</name>
    <dbReference type="NCBI Taxonomy" id="1460289"/>
    <lineage>
        <taxon>Eukaryota</taxon>
        <taxon>Haptista</taxon>
        <taxon>Haptophyta</taxon>
        <taxon>Prymnesiophyceae</taxon>
        <taxon>Prymnesiales</taxon>
        <taxon>Chrysochromulinaceae</taxon>
        <taxon>Chrysochromulina</taxon>
    </lineage>
</organism>
<feature type="transmembrane region" description="Helical" evidence="5">
    <location>
        <begin position="18"/>
        <end position="37"/>
    </location>
</feature>
<feature type="transmembrane region" description="Helical" evidence="5">
    <location>
        <begin position="156"/>
        <end position="174"/>
    </location>
</feature>
<evidence type="ECO:0000256" key="1">
    <source>
        <dbReference type="ARBA" id="ARBA00004141"/>
    </source>
</evidence>
<keyword evidence="3 5" id="KW-1133">Transmembrane helix</keyword>
<gene>
    <name evidence="7" type="ORF">Ctob_012064</name>
</gene>
<evidence type="ECO:0000313" key="7">
    <source>
        <dbReference type="EMBL" id="KOO33015.1"/>
    </source>
</evidence>
<dbReference type="InterPro" id="IPR006634">
    <property type="entry name" value="TLC-dom"/>
</dbReference>
<dbReference type="EMBL" id="JWZX01001624">
    <property type="protein sequence ID" value="KOO33015.1"/>
    <property type="molecule type" value="Genomic_DNA"/>
</dbReference>
<feature type="transmembrane region" description="Helical" evidence="5">
    <location>
        <begin position="126"/>
        <end position="144"/>
    </location>
</feature>
<comment type="caution">
    <text evidence="7">The sequence shown here is derived from an EMBL/GenBank/DDBJ whole genome shotgun (WGS) entry which is preliminary data.</text>
</comment>
<keyword evidence="8" id="KW-1185">Reference proteome</keyword>
<evidence type="ECO:0000259" key="6">
    <source>
        <dbReference type="Pfam" id="PF03798"/>
    </source>
</evidence>
<accession>A0A0M0K2I6</accession>
<protein>
    <recommendedName>
        <fullName evidence="6">TLC domain-containing protein</fullName>
    </recommendedName>
</protein>
<dbReference type="Pfam" id="PF03798">
    <property type="entry name" value="TRAM_LAG1_CLN8"/>
    <property type="match status" value="1"/>
</dbReference>
<comment type="subcellular location">
    <subcellularLocation>
        <location evidence="1">Membrane</location>
        <topology evidence="1">Multi-pass membrane protein</topology>
    </subcellularLocation>
</comment>
<dbReference type="AlphaFoldDB" id="A0A0M0K2I6"/>
<name>A0A0M0K2I6_9EUKA</name>
<evidence type="ECO:0000256" key="4">
    <source>
        <dbReference type="ARBA" id="ARBA00023136"/>
    </source>
</evidence>
<dbReference type="GO" id="GO:0016020">
    <property type="term" value="C:membrane"/>
    <property type="evidence" value="ECO:0007669"/>
    <property type="project" value="UniProtKB-SubCell"/>
</dbReference>
<dbReference type="Proteomes" id="UP000037460">
    <property type="component" value="Unassembled WGS sequence"/>
</dbReference>
<evidence type="ECO:0000256" key="3">
    <source>
        <dbReference type="ARBA" id="ARBA00022989"/>
    </source>
</evidence>
<keyword evidence="4 5" id="KW-0472">Membrane</keyword>
<evidence type="ECO:0000313" key="8">
    <source>
        <dbReference type="Proteomes" id="UP000037460"/>
    </source>
</evidence>
<feature type="domain" description="TLC" evidence="6">
    <location>
        <begin position="140"/>
        <end position="278"/>
    </location>
</feature>
<proteinExistence type="predicted"/>
<evidence type="ECO:0000256" key="5">
    <source>
        <dbReference type="SAM" id="Phobius"/>
    </source>
</evidence>
<evidence type="ECO:0000256" key="2">
    <source>
        <dbReference type="ARBA" id="ARBA00022692"/>
    </source>
</evidence>
<sequence length="293" mass="33009">MSTSISFFAIDYHRYDRLCIVLTPIFISSQYLLFLYIHRVIRWRPPLTKDAISAASGSATMTEAGWRNFSIEAAQLIWSGFFNTAYGSAAFAAVQSYVDVEPIRALGDRGALLAAGDIDYLMVQESAAFLGSVFGALMLFYLFYWCIGWDKGNEQLFHHVTFFGVTIVLARRSALPYSGLWAMAMEFSSPALNAMNLVRQLDGSIAEKSTLLCFAIFALSFYALRCVLFGKAVIRTCYLRMFAPDGFPVHVPSWEVDAVVLLWLAGWLLQLKWGVDIYKKVKRKFSKPKPKSE</sequence>
<reference evidence="8" key="1">
    <citation type="journal article" date="2015" name="PLoS Genet.">
        <title>Genome Sequence and Transcriptome Analyses of Chrysochromulina tobin: Metabolic Tools for Enhanced Algal Fitness in the Prominent Order Prymnesiales (Haptophyceae).</title>
        <authorList>
            <person name="Hovde B.T."/>
            <person name="Deodato C.R."/>
            <person name="Hunsperger H.M."/>
            <person name="Ryken S.A."/>
            <person name="Yost W."/>
            <person name="Jha R.K."/>
            <person name="Patterson J."/>
            <person name="Monnat R.J. Jr."/>
            <person name="Barlow S.B."/>
            <person name="Starkenburg S.R."/>
            <person name="Cattolico R.A."/>
        </authorList>
    </citation>
    <scope>NUCLEOTIDE SEQUENCE</scope>
    <source>
        <strain evidence="8">CCMP291</strain>
    </source>
</reference>
<keyword evidence="2 5" id="KW-0812">Transmembrane</keyword>
<feature type="transmembrane region" description="Helical" evidence="5">
    <location>
        <begin position="210"/>
        <end position="234"/>
    </location>
</feature>
<dbReference type="OrthoDB" id="10658931at2759"/>